<evidence type="ECO:0000256" key="5">
    <source>
        <dbReference type="ARBA" id="ARBA00023004"/>
    </source>
</evidence>
<dbReference type="InterPro" id="IPR006674">
    <property type="entry name" value="HD_domain"/>
</dbReference>
<keyword evidence="3" id="KW-0547">Nucleotide-binding</keyword>
<dbReference type="STRING" id="796943.HMPREF9625_00423"/>
<dbReference type="NCBIfam" id="TIGR00488">
    <property type="entry name" value="bis(5'-nucleosyl)-tetraphosphatase (symmetrical) YqeK"/>
    <property type="match status" value="1"/>
</dbReference>
<dbReference type="Pfam" id="PF01966">
    <property type="entry name" value="HD"/>
    <property type="match status" value="1"/>
</dbReference>
<dbReference type="PANTHER" id="PTHR35795">
    <property type="entry name" value="SLR1885 PROTEIN"/>
    <property type="match status" value="1"/>
</dbReference>
<dbReference type="PANTHER" id="PTHR35795:SF1">
    <property type="entry name" value="BIS(5'-NUCLEOSYL)-TETRAPHOSPHATASE, SYMMETRICAL"/>
    <property type="match status" value="1"/>
</dbReference>
<comment type="caution">
    <text evidence="8">The sequence shown here is derived from an EMBL/GenBank/DDBJ whole genome shotgun (WGS) entry which is preliminary data.</text>
</comment>
<dbReference type="PROSITE" id="PS51831">
    <property type="entry name" value="HD"/>
    <property type="match status" value="1"/>
</dbReference>
<reference evidence="8" key="2">
    <citation type="submission" date="2013-03" db="EMBL/GenBank/DDBJ databases">
        <title>The Genome Sequence of Oribacterium sp. ACB1.</title>
        <authorList>
            <consortium name="The Broad Institute Genomics Platform"/>
            <consortium name="The Broad Institute Genome Sequencing Center for Infectious Disease"/>
            <person name="Earl A."/>
            <person name="Ward D."/>
            <person name="Feldgarden M."/>
            <person name="Gevers D."/>
            <person name="Sizova M."/>
            <person name="Hazen A."/>
            <person name="Epstein S."/>
            <person name="Walker B."/>
            <person name="Young S."/>
            <person name="Zeng Q."/>
            <person name="Gargeya S."/>
            <person name="Fitzgerald M."/>
            <person name="Haas B."/>
            <person name="Abouelleil A."/>
            <person name="Allen A.W."/>
            <person name="Alvarado L."/>
            <person name="Arachchi H.M."/>
            <person name="Berlin A.M."/>
            <person name="Chapman S.B."/>
            <person name="Gainer-Dewar J."/>
            <person name="Goldberg J."/>
            <person name="Griggs A."/>
            <person name="Gujja S."/>
            <person name="Hansen M."/>
            <person name="Howarth C."/>
            <person name="Imamovic A."/>
            <person name="Ireland A."/>
            <person name="Larimer J."/>
            <person name="McCowan C."/>
            <person name="Murphy C."/>
            <person name="Pearson M."/>
            <person name="Poon T.W."/>
            <person name="Priest M."/>
            <person name="Roberts A."/>
            <person name="Saif S."/>
            <person name="Shea T."/>
            <person name="Sisk P."/>
            <person name="Sykes S."/>
            <person name="Wortman J."/>
            <person name="Nusbaum C."/>
            <person name="Birren B."/>
        </authorList>
    </citation>
    <scope>NUCLEOTIDE SEQUENCE [LARGE SCALE GENOMIC DNA]</scope>
    <source>
        <strain evidence="8">ACB1</strain>
    </source>
</reference>
<evidence type="ECO:0000256" key="2">
    <source>
        <dbReference type="ARBA" id="ARBA00022723"/>
    </source>
</evidence>
<evidence type="ECO:0000256" key="4">
    <source>
        <dbReference type="ARBA" id="ARBA00022801"/>
    </source>
</evidence>
<dbReference type="Proteomes" id="UP000018461">
    <property type="component" value="Unassembled WGS sequence"/>
</dbReference>
<dbReference type="RefSeq" id="WP_009534290.1">
    <property type="nucleotide sequence ID" value="NZ_KE148312.1"/>
</dbReference>
<dbReference type="EMBL" id="AFZC02000003">
    <property type="protein sequence ID" value="EHL12386.1"/>
    <property type="molecule type" value="Genomic_DNA"/>
</dbReference>
<evidence type="ECO:0000259" key="7">
    <source>
        <dbReference type="PROSITE" id="PS51831"/>
    </source>
</evidence>
<reference evidence="8" key="1">
    <citation type="submission" date="2011-08" db="EMBL/GenBank/DDBJ databases">
        <authorList>
            <consortium name="The Broad Institute Genome Sequencing Platform"/>
            <person name="Earl A."/>
            <person name="Ward D."/>
            <person name="Feldgarden M."/>
            <person name="Gevers D."/>
            <person name="Sizova M."/>
            <person name="Hazen A."/>
            <person name="Epstein S."/>
            <person name="Young S.K."/>
            <person name="Zeng Q."/>
            <person name="Gargeya S."/>
            <person name="Fitzgerald M."/>
            <person name="Haas B."/>
            <person name="Abouelleil A."/>
            <person name="Alvarado L."/>
            <person name="Arachchi H.M."/>
            <person name="Berlin A."/>
            <person name="Brown A."/>
            <person name="Chapman S.B."/>
            <person name="Chen Z."/>
            <person name="Dunbar C."/>
            <person name="Freedman E."/>
            <person name="Gearin G."/>
            <person name="Gellesch M."/>
            <person name="Goldberg J."/>
            <person name="Griggs A."/>
            <person name="Gujja S."/>
            <person name="Heiman D."/>
            <person name="Howarth C."/>
            <person name="Larson L."/>
            <person name="Lui A."/>
            <person name="MacDonald P.J.P."/>
            <person name="Montmayeur A."/>
            <person name="Murphy C."/>
            <person name="Neiman D."/>
            <person name="Pearson M."/>
            <person name="Priest M."/>
            <person name="Roberts A."/>
            <person name="Saif S."/>
            <person name="Shea T."/>
            <person name="Shenoy N."/>
            <person name="Sisk P."/>
            <person name="Stolte C."/>
            <person name="Sykes S."/>
            <person name="Wortman J."/>
            <person name="Nusbaum C."/>
            <person name="Birren B."/>
        </authorList>
    </citation>
    <scope>NUCLEOTIDE SEQUENCE</scope>
    <source>
        <strain evidence="8">ACB1</strain>
    </source>
</reference>
<dbReference type="SUPFAM" id="SSF109604">
    <property type="entry name" value="HD-domain/PDEase-like"/>
    <property type="match status" value="1"/>
</dbReference>
<evidence type="ECO:0000256" key="6">
    <source>
        <dbReference type="ARBA" id="ARBA00049417"/>
    </source>
</evidence>
<comment type="catalytic activity">
    <reaction evidence="6">
        <text>P(1),P(4)-bis(5'-adenosyl) tetraphosphate + H2O = 2 ADP + 2 H(+)</text>
        <dbReference type="Rhea" id="RHEA:24252"/>
        <dbReference type="ChEBI" id="CHEBI:15377"/>
        <dbReference type="ChEBI" id="CHEBI:15378"/>
        <dbReference type="ChEBI" id="CHEBI:58141"/>
        <dbReference type="ChEBI" id="CHEBI:456216"/>
        <dbReference type="EC" id="3.6.1.41"/>
    </reaction>
</comment>
<evidence type="ECO:0000313" key="8">
    <source>
        <dbReference type="EMBL" id="EHL12386.1"/>
    </source>
</evidence>
<accession>G9WM40</accession>
<protein>
    <recommendedName>
        <fullName evidence="1">bis(5'-nucleosyl)-tetraphosphatase (symmetrical)</fullName>
        <ecNumber evidence="1">3.6.1.41</ecNumber>
    </recommendedName>
</protein>
<sequence>MEEDRGYWEQVKFIRKHLKEHLNEERYEHSISVSFTAIALAMAHGYDLKAAELAGLCHDCAKYMGKKELLTACEREHIPLLPEYISAPQVLHGIYGATYARKHFQIQNEEILSAIYYHTIGRPAMSLLEKIIYLADYIEVRRGSRGELDEIRRIAFSNLDKAIYMSLRATIEYVEEKGQSLCTESVEAYRYYKALQEEELQK</sequence>
<keyword evidence="9" id="KW-1185">Reference proteome</keyword>
<gene>
    <name evidence="8" type="ORF">HMPREF9625_00423</name>
</gene>
<dbReference type="Gene3D" id="1.10.3210.10">
    <property type="entry name" value="Hypothetical protein af1432"/>
    <property type="match status" value="1"/>
</dbReference>
<keyword evidence="2" id="KW-0479">Metal-binding</keyword>
<dbReference type="InterPro" id="IPR051094">
    <property type="entry name" value="Diverse_Catalytic_Enzymes"/>
</dbReference>
<keyword evidence="4" id="KW-0378">Hydrolase</keyword>
<dbReference type="GO" id="GO:0008803">
    <property type="term" value="F:bis(5'-nucleosyl)-tetraphosphatase (symmetrical) activity"/>
    <property type="evidence" value="ECO:0007669"/>
    <property type="project" value="UniProtKB-EC"/>
</dbReference>
<dbReference type="GO" id="GO:0000166">
    <property type="term" value="F:nucleotide binding"/>
    <property type="evidence" value="ECO:0007669"/>
    <property type="project" value="UniProtKB-KW"/>
</dbReference>
<organism evidence="8 9">
    <name type="scientific">Oribacterium parvum ACB1</name>
    <dbReference type="NCBI Taxonomy" id="796943"/>
    <lineage>
        <taxon>Bacteria</taxon>
        <taxon>Bacillati</taxon>
        <taxon>Bacillota</taxon>
        <taxon>Clostridia</taxon>
        <taxon>Lachnospirales</taxon>
        <taxon>Lachnospiraceae</taxon>
        <taxon>Oribacterium</taxon>
    </lineage>
</organism>
<name>G9WM40_9FIRM</name>
<dbReference type="InterPro" id="IPR005249">
    <property type="entry name" value="YqeK"/>
</dbReference>
<dbReference type="CDD" id="cd00077">
    <property type="entry name" value="HDc"/>
    <property type="match status" value="1"/>
</dbReference>
<dbReference type="GO" id="GO:0046872">
    <property type="term" value="F:metal ion binding"/>
    <property type="evidence" value="ECO:0007669"/>
    <property type="project" value="UniProtKB-KW"/>
</dbReference>
<dbReference type="EC" id="3.6.1.41" evidence="1"/>
<dbReference type="HOGENOM" id="CLU_089580_1_0_9"/>
<feature type="domain" description="HD" evidence="7">
    <location>
        <begin position="26"/>
        <end position="141"/>
    </location>
</feature>
<proteinExistence type="predicted"/>
<dbReference type="InterPro" id="IPR003607">
    <property type="entry name" value="HD/PDEase_dom"/>
</dbReference>
<dbReference type="PATRIC" id="fig|796943.3.peg.817"/>
<evidence type="ECO:0000256" key="1">
    <source>
        <dbReference type="ARBA" id="ARBA00012506"/>
    </source>
</evidence>
<evidence type="ECO:0000256" key="3">
    <source>
        <dbReference type="ARBA" id="ARBA00022741"/>
    </source>
</evidence>
<dbReference type="AlphaFoldDB" id="G9WM40"/>
<evidence type="ECO:0000313" key="9">
    <source>
        <dbReference type="Proteomes" id="UP000018461"/>
    </source>
</evidence>
<dbReference type="SMART" id="SM00471">
    <property type="entry name" value="HDc"/>
    <property type="match status" value="1"/>
</dbReference>
<keyword evidence="5" id="KW-0408">Iron</keyword>